<organism evidence="1 2">
    <name type="scientific">Bifidobacterium crudilactis</name>
    <dbReference type="NCBI Taxonomy" id="327277"/>
    <lineage>
        <taxon>Bacteria</taxon>
        <taxon>Bacillati</taxon>
        <taxon>Actinomycetota</taxon>
        <taxon>Actinomycetes</taxon>
        <taxon>Bifidobacteriales</taxon>
        <taxon>Bifidobacteriaceae</taxon>
        <taxon>Bifidobacterium</taxon>
    </lineage>
</organism>
<name>A0A971D052_9BIFI</name>
<dbReference type="EMBL" id="JAAXZR010000026">
    <property type="protein sequence ID" value="NLT80308.1"/>
    <property type="molecule type" value="Genomic_DNA"/>
</dbReference>
<protein>
    <submittedName>
        <fullName evidence="1">Uncharacterized protein</fullName>
    </submittedName>
</protein>
<dbReference type="AlphaFoldDB" id="A0A971D052"/>
<dbReference type="Gene3D" id="3.90.650.10">
    <property type="entry name" value="PurM-like C-terminal domain"/>
    <property type="match status" value="1"/>
</dbReference>
<evidence type="ECO:0000313" key="2">
    <source>
        <dbReference type="Proteomes" id="UP000767327"/>
    </source>
</evidence>
<reference evidence="1" key="1">
    <citation type="journal article" date="2020" name="Biotechnol. Biofuels">
        <title>New insights from the biogas microbiome by comprehensive genome-resolved metagenomics of nearly 1600 species originating from multiple anaerobic digesters.</title>
        <authorList>
            <person name="Campanaro S."/>
            <person name="Treu L."/>
            <person name="Rodriguez-R L.M."/>
            <person name="Kovalovszki A."/>
            <person name="Ziels R.M."/>
            <person name="Maus I."/>
            <person name="Zhu X."/>
            <person name="Kougias P.G."/>
            <person name="Basile A."/>
            <person name="Luo G."/>
            <person name="Schluter A."/>
            <person name="Konstantinidis K.T."/>
            <person name="Angelidaki I."/>
        </authorList>
    </citation>
    <scope>NUCLEOTIDE SEQUENCE</scope>
    <source>
        <strain evidence="1">AS01afH2WH_6</strain>
    </source>
</reference>
<sequence>MPEVPEVLLFMVEQQKMGMKEAYATLNMGVGYVAIVKPHDVDQAPEAARVTGFKAFDAGVVECGEQEVIVPELGISYHHDELGF</sequence>
<dbReference type="SUPFAM" id="SSF56042">
    <property type="entry name" value="PurM C-terminal domain-like"/>
    <property type="match status" value="1"/>
</dbReference>
<dbReference type="Proteomes" id="UP000767327">
    <property type="component" value="Unassembled WGS sequence"/>
</dbReference>
<gene>
    <name evidence="1" type="ORF">GXW98_08515</name>
</gene>
<accession>A0A971D052</accession>
<dbReference type="InterPro" id="IPR036676">
    <property type="entry name" value="PurM-like_C_sf"/>
</dbReference>
<dbReference type="RefSeq" id="WP_273174419.1">
    <property type="nucleotide sequence ID" value="NZ_CP181270.1"/>
</dbReference>
<comment type="caution">
    <text evidence="1">The sequence shown here is derived from an EMBL/GenBank/DDBJ whole genome shotgun (WGS) entry which is preliminary data.</text>
</comment>
<reference evidence="1" key="2">
    <citation type="submission" date="2020-01" db="EMBL/GenBank/DDBJ databases">
        <authorList>
            <person name="Campanaro S."/>
        </authorList>
    </citation>
    <scope>NUCLEOTIDE SEQUENCE</scope>
    <source>
        <strain evidence="1">AS01afH2WH_6</strain>
    </source>
</reference>
<evidence type="ECO:0000313" key="1">
    <source>
        <dbReference type="EMBL" id="NLT80308.1"/>
    </source>
</evidence>
<proteinExistence type="predicted"/>